<proteinExistence type="predicted"/>
<dbReference type="InterPro" id="IPR022383">
    <property type="entry name" value="Lactate/malate_DH_C"/>
</dbReference>
<evidence type="ECO:0000313" key="2">
    <source>
        <dbReference type="EMBL" id="EFK95704.1"/>
    </source>
</evidence>
<dbReference type="SUPFAM" id="SSF56327">
    <property type="entry name" value="LDH C-terminal domain-like"/>
    <property type="match status" value="1"/>
</dbReference>
<protein>
    <submittedName>
        <fullName evidence="2">Malate dehydrogenase, NAD-dependent</fullName>
    </submittedName>
</protein>
<sequence length="93" mass="10208">RAACDMLRAMIKGESEVQPVIAILETEYGLLKKEDGLDSMSFGVPAKIGPYGVERIYELPVDDFRGQLERSAAIIKEDIKGAAGFLKEKYGIS</sequence>
<dbReference type="GO" id="GO:0016616">
    <property type="term" value="F:oxidoreductase activity, acting on the CH-OH group of donors, NAD or NADP as acceptor"/>
    <property type="evidence" value="ECO:0007669"/>
    <property type="project" value="InterPro"/>
</dbReference>
<dbReference type="Pfam" id="PF02866">
    <property type="entry name" value="Ldh_1_C"/>
    <property type="match status" value="1"/>
</dbReference>
<dbReference type="EMBL" id="ADZX01000689">
    <property type="protein sequence ID" value="EFK95704.1"/>
    <property type="molecule type" value="Genomic_DNA"/>
</dbReference>
<name>D9PL62_9ZZZZ</name>
<accession>D9PL62</accession>
<dbReference type="Gene3D" id="3.90.110.10">
    <property type="entry name" value="Lactate dehydrogenase/glycoside hydrolase, family 4, C-terminal"/>
    <property type="match status" value="1"/>
</dbReference>
<reference evidence="2" key="1">
    <citation type="submission" date="2010-07" db="EMBL/GenBank/DDBJ databases">
        <authorList>
            <consortium name="CONSOLIDER consortium CSD2007-00005"/>
            <person name="Guazzaroni M.-E."/>
            <person name="Richter M."/>
            <person name="Garcia-Salamanca A."/>
            <person name="Yarza P."/>
            <person name="Ferrer M."/>
        </authorList>
    </citation>
    <scope>NUCLEOTIDE SEQUENCE</scope>
</reference>
<dbReference type="AlphaFoldDB" id="D9PL62"/>
<organism evidence="2">
    <name type="scientific">sediment metagenome</name>
    <dbReference type="NCBI Taxonomy" id="749907"/>
    <lineage>
        <taxon>unclassified sequences</taxon>
        <taxon>metagenomes</taxon>
        <taxon>ecological metagenomes</taxon>
    </lineage>
</organism>
<reference evidence="2" key="2">
    <citation type="journal article" date="2011" name="Microb. Ecol.">
        <title>Taxonomic and Functional Metagenomic Profiling of the Microbial Community in the Anoxic Sediment of a Sub-saline Shallow Lake (Laguna de Carrizo, Central Spain).</title>
        <authorList>
            <person name="Ferrer M."/>
            <person name="Guazzaroni M.E."/>
            <person name="Richter M."/>
            <person name="Garcia-Salamanca A."/>
            <person name="Yarza P."/>
            <person name="Suarez-Suarez A."/>
            <person name="Solano J."/>
            <person name="Alcaide M."/>
            <person name="van Dillewijn P."/>
            <person name="Molina-Henares M.A."/>
            <person name="Lopez-Cortes N."/>
            <person name="Al-Ramahi Y."/>
            <person name="Guerrero C."/>
            <person name="Acosta A."/>
            <person name="de Eugenio L.I."/>
            <person name="Martinez V."/>
            <person name="Marques S."/>
            <person name="Rojo F."/>
            <person name="Santero E."/>
            <person name="Genilloud O."/>
            <person name="Perez-Perez J."/>
            <person name="Rossello-Mora R."/>
            <person name="Ramos J.L."/>
        </authorList>
    </citation>
    <scope>NUCLEOTIDE SEQUENCE</scope>
</reference>
<evidence type="ECO:0000259" key="1">
    <source>
        <dbReference type="Pfam" id="PF02866"/>
    </source>
</evidence>
<comment type="caution">
    <text evidence="2">The sequence shown here is derived from an EMBL/GenBank/DDBJ whole genome shotgun (WGS) entry which is preliminary data.</text>
</comment>
<feature type="non-terminal residue" evidence="2">
    <location>
        <position position="1"/>
    </location>
</feature>
<dbReference type="InterPro" id="IPR015955">
    <property type="entry name" value="Lactate_DH/Glyco_Ohase_4_C"/>
</dbReference>
<gene>
    <name evidence="2" type="ORF">LDC_2285</name>
</gene>
<feature type="domain" description="Lactate/malate dehydrogenase C-terminal" evidence="1">
    <location>
        <begin position="2"/>
        <end position="83"/>
    </location>
</feature>